<organism evidence="5 6">
    <name type="scientific">Aquiflexum balticum DSM 16537</name>
    <dbReference type="NCBI Taxonomy" id="758820"/>
    <lineage>
        <taxon>Bacteria</taxon>
        <taxon>Pseudomonadati</taxon>
        <taxon>Bacteroidota</taxon>
        <taxon>Cytophagia</taxon>
        <taxon>Cytophagales</taxon>
        <taxon>Cyclobacteriaceae</taxon>
        <taxon>Aquiflexum</taxon>
    </lineage>
</organism>
<dbReference type="EMBL" id="LT838813">
    <property type="protein sequence ID" value="SMD44583.1"/>
    <property type="molecule type" value="Genomic_DNA"/>
</dbReference>
<sequence length="290" mass="33416">MIKTPAYIHFHQPGLMTSVQDWARYDLVAYGVPYSGVMDRISMTLVNHLLHNPENAAVLEMAHIGPKMIFEMPTRIAFAGAEADIYLNDRPVKLGKIIEIEEDDVVWVKKFRRRQWLYMGIQGGLESEMVGKSRSWYKGITPREKVIKGDTLCYLYEERYFPPENSHSKIKANWYKDNVLKVYPGPEWNLVPKLLHNRILSKTFTISEQINRMAYQLEERMENDIPPILTAPVYPGTIQLTPGGQMIILMRDAQVTGGYPRILHVDIHSMNILAQKRAGEKVKFSIIVDE</sequence>
<dbReference type="SMART" id="SM00797">
    <property type="entry name" value="AHS2"/>
    <property type="match status" value="1"/>
</dbReference>
<evidence type="ECO:0000259" key="4">
    <source>
        <dbReference type="SMART" id="SM00797"/>
    </source>
</evidence>
<dbReference type="InterPro" id="IPR003778">
    <property type="entry name" value="CT_A_B"/>
</dbReference>
<dbReference type="RefSeq" id="WP_084121381.1">
    <property type="nucleotide sequence ID" value="NZ_LT838813.1"/>
</dbReference>
<gene>
    <name evidence="5" type="ORF">SAMN00777080_3207</name>
</gene>
<dbReference type="InterPro" id="IPR029000">
    <property type="entry name" value="Cyclophilin-like_dom_sf"/>
</dbReference>
<evidence type="ECO:0000256" key="1">
    <source>
        <dbReference type="ARBA" id="ARBA00022741"/>
    </source>
</evidence>
<keyword evidence="6" id="KW-1185">Reference proteome</keyword>
<protein>
    <submittedName>
        <fullName evidence="5">Allophanate hydrolase subunit 2</fullName>
    </submittedName>
</protein>
<dbReference type="STRING" id="758820.SAMN00777080_3207"/>
<evidence type="ECO:0000313" key="6">
    <source>
        <dbReference type="Proteomes" id="UP000192333"/>
    </source>
</evidence>
<dbReference type="Gene3D" id="2.40.100.10">
    <property type="entry name" value="Cyclophilin-like"/>
    <property type="match status" value="1"/>
</dbReference>
<accession>A0A1W2H6N4</accession>
<dbReference type="Pfam" id="PF02626">
    <property type="entry name" value="CT_A_B"/>
    <property type="match status" value="1"/>
</dbReference>
<dbReference type="OrthoDB" id="9782422at2"/>
<dbReference type="InterPro" id="IPR052708">
    <property type="entry name" value="PxpC"/>
</dbReference>
<dbReference type="GO" id="GO:0016787">
    <property type="term" value="F:hydrolase activity"/>
    <property type="evidence" value="ECO:0007669"/>
    <property type="project" value="UniProtKB-KW"/>
</dbReference>
<dbReference type="PANTHER" id="PTHR43309">
    <property type="entry name" value="5-OXOPROLINASE SUBUNIT C"/>
    <property type="match status" value="1"/>
</dbReference>
<evidence type="ECO:0000256" key="3">
    <source>
        <dbReference type="ARBA" id="ARBA00022840"/>
    </source>
</evidence>
<proteinExistence type="predicted"/>
<keyword evidence="1" id="KW-0547">Nucleotide-binding</keyword>
<dbReference type="PANTHER" id="PTHR43309:SF5">
    <property type="entry name" value="5-OXOPROLINASE SUBUNIT C"/>
    <property type="match status" value="1"/>
</dbReference>
<dbReference type="Proteomes" id="UP000192333">
    <property type="component" value="Chromosome I"/>
</dbReference>
<evidence type="ECO:0000256" key="2">
    <source>
        <dbReference type="ARBA" id="ARBA00022801"/>
    </source>
</evidence>
<dbReference type="GO" id="GO:0005524">
    <property type="term" value="F:ATP binding"/>
    <property type="evidence" value="ECO:0007669"/>
    <property type="project" value="UniProtKB-KW"/>
</dbReference>
<reference evidence="6" key="1">
    <citation type="submission" date="2017-04" db="EMBL/GenBank/DDBJ databases">
        <authorList>
            <person name="Varghese N."/>
            <person name="Submissions S."/>
        </authorList>
    </citation>
    <scope>NUCLEOTIDE SEQUENCE [LARGE SCALE GENOMIC DNA]</scope>
    <source>
        <strain evidence="6">DSM 16537</strain>
    </source>
</reference>
<name>A0A1W2H6N4_9BACT</name>
<evidence type="ECO:0000313" key="5">
    <source>
        <dbReference type="EMBL" id="SMD44583.1"/>
    </source>
</evidence>
<feature type="domain" description="Carboxyltransferase" evidence="4">
    <location>
        <begin position="29"/>
        <end position="290"/>
    </location>
</feature>
<keyword evidence="3" id="KW-0067">ATP-binding</keyword>
<dbReference type="AlphaFoldDB" id="A0A1W2H6N4"/>
<keyword evidence="2 5" id="KW-0378">Hydrolase</keyword>